<gene>
    <name evidence="2" type="ORF">ACFQGB_09935</name>
</gene>
<reference evidence="2 3" key="1">
    <citation type="journal article" date="2019" name="Int. J. Syst. Evol. Microbiol.">
        <title>The Global Catalogue of Microorganisms (GCM) 10K type strain sequencing project: providing services to taxonomists for standard genome sequencing and annotation.</title>
        <authorList>
            <consortium name="The Broad Institute Genomics Platform"/>
            <consortium name="The Broad Institute Genome Sequencing Center for Infectious Disease"/>
            <person name="Wu L."/>
            <person name="Ma J."/>
        </authorList>
    </citation>
    <scope>NUCLEOTIDE SEQUENCE [LARGE SCALE GENOMIC DNA]</scope>
    <source>
        <strain evidence="2 3">GX26</strain>
    </source>
</reference>
<evidence type="ECO:0000313" key="3">
    <source>
        <dbReference type="Proteomes" id="UP001596395"/>
    </source>
</evidence>
<keyword evidence="3" id="KW-1185">Reference proteome</keyword>
<comment type="caution">
    <text evidence="2">The sequence shown here is derived from an EMBL/GenBank/DDBJ whole genome shotgun (WGS) entry which is preliminary data.</text>
</comment>
<dbReference type="PROSITE" id="PS51257">
    <property type="entry name" value="PROKAR_LIPOPROTEIN"/>
    <property type="match status" value="1"/>
</dbReference>
<evidence type="ECO:0000256" key="1">
    <source>
        <dbReference type="SAM" id="MobiDB-lite"/>
    </source>
</evidence>
<proteinExistence type="predicted"/>
<dbReference type="EMBL" id="JBHSXN010000002">
    <property type="protein sequence ID" value="MFC6953182.1"/>
    <property type="molecule type" value="Genomic_DNA"/>
</dbReference>
<feature type="region of interest" description="Disordered" evidence="1">
    <location>
        <begin position="23"/>
        <end position="46"/>
    </location>
</feature>
<accession>A0ABD5VCR3</accession>
<dbReference type="Proteomes" id="UP001596395">
    <property type="component" value="Unassembled WGS sequence"/>
</dbReference>
<evidence type="ECO:0000313" key="2">
    <source>
        <dbReference type="EMBL" id="MFC6953182.1"/>
    </source>
</evidence>
<organism evidence="2 3">
    <name type="scientific">Halorubellus litoreus</name>
    <dbReference type="NCBI Taxonomy" id="755308"/>
    <lineage>
        <taxon>Archaea</taxon>
        <taxon>Methanobacteriati</taxon>
        <taxon>Methanobacteriota</taxon>
        <taxon>Stenosarchaea group</taxon>
        <taxon>Halobacteria</taxon>
        <taxon>Halobacteriales</taxon>
        <taxon>Halorubellaceae</taxon>
        <taxon>Halorubellus</taxon>
    </lineage>
</organism>
<sequence>MQRRALLATLAATTTATAGCVGTLDSAQPTDTESSTPASTSADTTTATCTVDDSLGLVDVEVPGDPTEAAARDLAEFVEEAYARDRAEADGWNVQGVDYATAESQPADDGAYASVEVSLDASESAERAGDSETTVLADLYYAAWYHVTATRVERSAADGGEDPPDYGWATIACA</sequence>
<protein>
    <submittedName>
        <fullName evidence="2">Uncharacterized protein</fullName>
    </submittedName>
</protein>
<name>A0ABD5VCR3_9EURY</name>
<feature type="compositionally biased region" description="Low complexity" evidence="1">
    <location>
        <begin position="30"/>
        <end position="46"/>
    </location>
</feature>
<dbReference type="AlphaFoldDB" id="A0ABD5VCR3"/>
<dbReference type="RefSeq" id="WP_336350147.1">
    <property type="nucleotide sequence ID" value="NZ_JAZAQL010000002.1"/>
</dbReference>